<evidence type="ECO:0000256" key="1">
    <source>
        <dbReference type="ARBA" id="ARBA00038414"/>
    </source>
</evidence>
<dbReference type="InterPro" id="IPR015942">
    <property type="entry name" value="Asp/Glu/hydantoin_racemase"/>
</dbReference>
<dbReference type="PANTHER" id="PTHR28047:SF5">
    <property type="entry name" value="PROTEIN DCG1"/>
    <property type="match status" value="1"/>
</dbReference>
<evidence type="ECO:0000313" key="2">
    <source>
        <dbReference type="EMBL" id="GGJ12838.1"/>
    </source>
</evidence>
<dbReference type="EMBL" id="BMKW01000004">
    <property type="protein sequence ID" value="GGJ12838.1"/>
    <property type="molecule type" value="Genomic_DNA"/>
</dbReference>
<accession>A0A917KG07</accession>
<evidence type="ECO:0000313" key="3">
    <source>
        <dbReference type="Proteomes" id="UP000661507"/>
    </source>
</evidence>
<comment type="similarity">
    <text evidence="1">Belongs to the HyuE racemase family.</text>
</comment>
<comment type="caution">
    <text evidence="2">The sequence shown here is derived from an EMBL/GenBank/DDBJ whole genome shotgun (WGS) entry which is preliminary data.</text>
</comment>
<dbReference type="GO" id="GO:0047661">
    <property type="term" value="F:amino-acid racemase activity"/>
    <property type="evidence" value="ECO:0007669"/>
    <property type="project" value="InterPro"/>
</dbReference>
<protein>
    <submittedName>
        <fullName evidence="2">Hydantoin racemase</fullName>
    </submittedName>
</protein>
<dbReference type="PANTHER" id="PTHR28047">
    <property type="entry name" value="PROTEIN DCG1"/>
    <property type="match status" value="1"/>
</dbReference>
<dbReference type="AlphaFoldDB" id="A0A917KG07"/>
<proteinExistence type="inferred from homology"/>
<reference evidence="2" key="2">
    <citation type="submission" date="2020-09" db="EMBL/GenBank/DDBJ databases">
        <authorList>
            <person name="Sun Q."/>
            <person name="Zhou Y."/>
        </authorList>
    </citation>
    <scope>NUCLEOTIDE SEQUENCE</scope>
    <source>
        <strain evidence="2">CGMCC 1.3617</strain>
    </source>
</reference>
<dbReference type="RefSeq" id="WP_188966903.1">
    <property type="nucleotide sequence ID" value="NZ_BMKW01000004.1"/>
</dbReference>
<dbReference type="InterPro" id="IPR052186">
    <property type="entry name" value="Hydantoin_racemase-like"/>
</dbReference>
<sequence length="219" mass="21118">MRLLLVNPNTNAATTALMIGIAQGAAPAGVTIEGATAATGASLILDATMLAAAATAVQALVAAADLAPYAGVIVAAFGDPGLAATRALTSLPVTGIAEAAMAEAASHGRFAIVTTTPLLVEAIGARAAAYGHGAAFAGTWLTAGDAGALMADPGRLEDALEATIRRAMAEAAPDAVIIGGGPLAAAAAALRPRLPVPIIEPVPAAVGLALRRAAGTPPG</sequence>
<gene>
    <name evidence="2" type="ORF">GCM10011320_20090</name>
</gene>
<name>A0A917KG07_9PROT</name>
<organism evidence="2 3">
    <name type="scientific">Neoroseomonas lacus</name>
    <dbReference type="NCBI Taxonomy" id="287609"/>
    <lineage>
        <taxon>Bacteria</taxon>
        <taxon>Pseudomonadati</taxon>
        <taxon>Pseudomonadota</taxon>
        <taxon>Alphaproteobacteria</taxon>
        <taxon>Acetobacterales</taxon>
        <taxon>Acetobacteraceae</taxon>
        <taxon>Neoroseomonas</taxon>
    </lineage>
</organism>
<dbReference type="Proteomes" id="UP000661507">
    <property type="component" value="Unassembled WGS sequence"/>
</dbReference>
<dbReference type="InterPro" id="IPR053714">
    <property type="entry name" value="Iso_Racemase_Enz_sf"/>
</dbReference>
<keyword evidence="3" id="KW-1185">Reference proteome</keyword>
<dbReference type="Gene3D" id="3.40.50.12500">
    <property type="match status" value="1"/>
</dbReference>
<dbReference type="Pfam" id="PF01177">
    <property type="entry name" value="Asp_Glu_race"/>
    <property type="match status" value="1"/>
</dbReference>
<reference evidence="2" key="1">
    <citation type="journal article" date="2014" name="Int. J. Syst. Evol. Microbiol.">
        <title>Complete genome sequence of Corynebacterium casei LMG S-19264T (=DSM 44701T), isolated from a smear-ripened cheese.</title>
        <authorList>
            <consortium name="US DOE Joint Genome Institute (JGI-PGF)"/>
            <person name="Walter F."/>
            <person name="Albersmeier A."/>
            <person name="Kalinowski J."/>
            <person name="Ruckert C."/>
        </authorList>
    </citation>
    <scope>NUCLEOTIDE SEQUENCE</scope>
    <source>
        <strain evidence="2">CGMCC 1.3617</strain>
    </source>
</reference>